<comment type="caution">
    <text evidence="1">The sequence shown here is derived from an EMBL/GenBank/DDBJ whole genome shotgun (WGS) entry which is preliminary data.</text>
</comment>
<proteinExistence type="predicted"/>
<evidence type="ECO:0000313" key="1">
    <source>
        <dbReference type="EMBL" id="MBB5189427.1"/>
    </source>
</evidence>
<dbReference type="EMBL" id="JACHHN010000001">
    <property type="protein sequence ID" value="MBB5189427.1"/>
    <property type="molecule type" value="Genomic_DNA"/>
</dbReference>
<protein>
    <submittedName>
        <fullName evidence="1">Uncharacterized protein</fullName>
    </submittedName>
</protein>
<name>A0A840R953_9NEIS</name>
<organism evidence="1 2">
    <name type="scientific">Silvimonas terrae</name>
    <dbReference type="NCBI Taxonomy" id="300266"/>
    <lineage>
        <taxon>Bacteria</taxon>
        <taxon>Pseudomonadati</taxon>
        <taxon>Pseudomonadota</taxon>
        <taxon>Betaproteobacteria</taxon>
        <taxon>Neisseriales</taxon>
        <taxon>Chitinibacteraceae</taxon>
        <taxon>Silvimonas</taxon>
    </lineage>
</organism>
<dbReference type="Proteomes" id="UP000543030">
    <property type="component" value="Unassembled WGS sequence"/>
</dbReference>
<keyword evidence="2" id="KW-1185">Reference proteome</keyword>
<dbReference type="AlphaFoldDB" id="A0A840R953"/>
<sequence length="57" mass="6622">MDIELLNMFDGVPVLDLAVVKERKLYAQKFIPGIRELQRGQVLTTQELWFAELDRSS</sequence>
<gene>
    <name evidence="1" type="ORF">HNQ50_000137</name>
</gene>
<evidence type="ECO:0000313" key="2">
    <source>
        <dbReference type="Proteomes" id="UP000543030"/>
    </source>
</evidence>
<reference evidence="1 2" key="1">
    <citation type="submission" date="2020-08" db="EMBL/GenBank/DDBJ databases">
        <title>Genomic Encyclopedia of Type Strains, Phase IV (KMG-IV): sequencing the most valuable type-strain genomes for metagenomic binning, comparative biology and taxonomic classification.</title>
        <authorList>
            <person name="Goeker M."/>
        </authorList>
    </citation>
    <scope>NUCLEOTIDE SEQUENCE [LARGE SCALE GENOMIC DNA]</scope>
    <source>
        <strain evidence="1 2">DSM 18233</strain>
    </source>
</reference>
<accession>A0A840R953</accession>